<proteinExistence type="predicted"/>
<evidence type="ECO:0000313" key="1">
    <source>
        <dbReference type="EMBL" id="MBA9004801.1"/>
    </source>
</evidence>
<dbReference type="Proteomes" id="UP000539313">
    <property type="component" value="Unassembled WGS sequence"/>
</dbReference>
<dbReference type="AlphaFoldDB" id="A0A7W3R9I2"/>
<protein>
    <submittedName>
        <fullName evidence="1">Uncharacterized protein</fullName>
    </submittedName>
</protein>
<evidence type="ECO:0000313" key="2">
    <source>
        <dbReference type="Proteomes" id="UP000539313"/>
    </source>
</evidence>
<accession>A0A7W3R9I2</accession>
<comment type="caution">
    <text evidence="1">The sequence shown here is derived from an EMBL/GenBank/DDBJ whole genome shotgun (WGS) entry which is preliminary data.</text>
</comment>
<sequence>MAVGDCELAVLIREITSFDPGLRGNAADRVTDRLGSYDPFEVRTLARVLATMAAVERATSCRKAQLHAIHALHIATGLVTGQDIEPLRRIRRDVLEGPEREYMRTFEEDLL</sequence>
<reference evidence="1 2" key="1">
    <citation type="submission" date="2020-08" db="EMBL/GenBank/DDBJ databases">
        <title>Sequencing the genomes of 1000 actinobacteria strains.</title>
        <authorList>
            <person name="Klenk H.-P."/>
        </authorList>
    </citation>
    <scope>NUCLEOTIDE SEQUENCE [LARGE SCALE GENOMIC DNA]</scope>
    <source>
        <strain evidence="1 2">DSM 45823</strain>
    </source>
</reference>
<dbReference type="EMBL" id="JACJII010000001">
    <property type="protein sequence ID" value="MBA9004801.1"/>
    <property type="molecule type" value="Genomic_DNA"/>
</dbReference>
<dbReference type="RefSeq" id="WP_182706139.1">
    <property type="nucleotide sequence ID" value="NZ_JACJII010000001.1"/>
</dbReference>
<keyword evidence="2" id="KW-1185">Reference proteome</keyword>
<organism evidence="1 2">
    <name type="scientific">Thermomonospora cellulosilytica</name>
    <dbReference type="NCBI Taxonomy" id="1411118"/>
    <lineage>
        <taxon>Bacteria</taxon>
        <taxon>Bacillati</taxon>
        <taxon>Actinomycetota</taxon>
        <taxon>Actinomycetes</taxon>
        <taxon>Streptosporangiales</taxon>
        <taxon>Thermomonosporaceae</taxon>
        <taxon>Thermomonospora</taxon>
    </lineage>
</organism>
<name>A0A7W3R9I2_9ACTN</name>
<gene>
    <name evidence="1" type="ORF">HNR21_003683</name>
</gene>